<evidence type="ECO:0000256" key="4">
    <source>
        <dbReference type="SAM" id="MobiDB-lite"/>
    </source>
</evidence>
<dbReference type="InterPro" id="IPR039135">
    <property type="entry name" value="NAT9-like"/>
</dbReference>
<feature type="domain" description="N-acetyltransferase" evidence="5">
    <location>
        <begin position="10"/>
        <end position="197"/>
    </location>
</feature>
<dbReference type="EMBL" id="JAIWOZ010000001">
    <property type="protein sequence ID" value="KAH6611418.1"/>
    <property type="molecule type" value="Genomic_DNA"/>
</dbReference>
<evidence type="ECO:0000313" key="7">
    <source>
        <dbReference type="Proteomes" id="UP000827724"/>
    </source>
</evidence>
<dbReference type="InterPro" id="IPR000182">
    <property type="entry name" value="GNAT_dom"/>
</dbReference>
<dbReference type="Pfam" id="PF13302">
    <property type="entry name" value="Acetyltransf_3"/>
    <property type="match status" value="1"/>
</dbReference>
<proteinExistence type="inferred from homology"/>
<evidence type="ECO:0000256" key="1">
    <source>
        <dbReference type="ARBA" id="ARBA00009342"/>
    </source>
</evidence>
<dbReference type="SUPFAM" id="SSF55729">
    <property type="entry name" value="Acyl-CoA N-acyltransferases (Nat)"/>
    <property type="match status" value="1"/>
</dbReference>
<dbReference type="PANTHER" id="PTHR13256:SF16">
    <property type="entry name" value="ALPHA_BETA-TUBULIN-N-ACETYLTRANSFERASE 9"/>
    <property type="match status" value="1"/>
</dbReference>
<dbReference type="AlphaFoldDB" id="A0A9P8QXX8"/>
<dbReference type="Gene3D" id="3.40.630.30">
    <property type="match status" value="1"/>
</dbReference>
<comment type="caution">
    <text evidence="6">The sequence shown here is derived from an EMBL/GenBank/DDBJ whole genome shotgun (WGS) entry which is preliminary data.</text>
</comment>
<comment type="similarity">
    <text evidence="1">Belongs to the acetyltransferase family. GNAT subfamily.</text>
</comment>
<gene>
    <name evidence="6" type="ORF">Trco_001438</name>
</gene>
<dbReference type="OrthoDB" id="5043642at2759"/>
<protein>
    <recommendedName>
        <fullName evidence="5">N-acetyltransferase domain-containing protein</fullName>
    </recommendedName>
</protein>
<organism evidence="6 7">
    <name type="scientific">Trichoderma cornu-damae</name>
    <dbReference type="NCBI Taxonomy" id="654480"/>
    <lineage>
        <taxon>Eukaryota</taxon>
        <taxon>Fungi</taxon>
        <taxon>Dikarya</taxon>
        <taxon>Ascomycota</taxon>
        <taxon>Pezizomycotina</taxon>
        <taxon>Sordariomycetes</taxon>
        <taxon>Hypocreomycetidae</taxon>
        <taxon>Hypocreales</taxon>
        <taxon>Hypocreaceae</taxon>
        <taxon>Trichoderma</taxon>
    </lineage>
</organism>
<evidence type="ECO:0000313" key="6">
    <source>
        <dbReference type="EMBL" id="KAH6611418.1"/>
    </source>
</evidence>
<feature type="region of interest" description="Disordered" evidence="4">
    <location>
        <begin position="1"/>
        <end position="32"/>
    </location>
</feature>
<dbReference type="GO" id="GO:0008080">
    <property type="term" value="F:N-acetyltransferase activity"/>
    <property type="evidence" value="ECO:0007669"/>
    <property type="project" value="InterPro"/>
</dbReference>
<accession>A0A9P8QXX8</accession>
<evidence type="ECO:0000256" key="2">
    <source>
        <dbReference type="ARBA" id="ARBA00022679"/>
    </source>
</evidence>
<sequence length="215" mass="23974">MVDRHHPAASAIQEATASEPLTLEEEYDNQQSWRTSHDKLTFIACEPPSGGDDARVVEAKVDDAAGKMRGDINFFLHVDDEDDDDEDEEATGRRQSLETCLRGEVDVMIAAKEHRGRGAGEAAVRALLAYIRKNLTDIVKEYAQGESLDGDRTRLAGLMARIKEDNAASRGLFGKLGFRQEGEANYFGEVKMVMDWETVEGEDVALEYRELAYMI</sequence>
<keyword evidence="2" id="KW-0808">Transferase</keyword>
<evidence type="ECO:0000259" key="5">
    <source>
        <dbReference type="PROSITE" id="PS51186"/>
    </source>
</evidence>
<dbReference type="Proteomes" id="UP000827724">
    <property type="component" value="Unassembled WGS sequence"/>
</dbReference>
<dbReference type="InterPro" id="IPR016181">
    <property type="entry name" value="Acyl_CoA_acyltransferase"/>
</dbReference>
<dbReference type="PANTHER" id="PTHR13256">
    <property type="entry name" value="N-ACETYLTRANSFERASE 9"/>
    <property type="match status" value="1"/>
</dbReference>
<dbReference type="PROSITE" id="PS51186">
    <property type="entry name" value="GNAT"/>
    <property type="match status" value="1"/>
</dbReference>
<keyword evidence="3" id="KW-0012">Acyltransferase</keyword>
<name>A0A9P8QXX8_9HYPO</name>
<evidence type="ECO:0000256" key="3">
    <source>
        <dbReference type="ARBA" id="ARBA00023315"/>
    </source>
</evidence>
<reference evidence="6" key="1">
    <citation type="submission" date="2021-08" db="EMBL/GenBank/DDBJ databases">
        <title>Chromosome-Level Trichoderma cornu-damae using Hi-C Data.</title>
        <authorList>
            <person name="Kim C.S."/>
        </authorList>
    </citation>
    <scope>NUCLEOTIDE SEQUENCE</scope>
    <source>
        <strain evidence="6">KA19-0412C</strain>
    </source>
</reference>
<keyword evidence="7" id="KW-1185">Reference proteome</keyword>